<evidence type="ECO:0000313" key="1">
    <source>
        <dbReference type="EMBL" id="MRU16318.1"/>
    </source>
</evidence>
<protein>
    <submittedName>
        <fullName evidence="1">Glucose-6-phosphate isomerase</fullName>
    </submittedName>
</protein>
<dbReference type="PROSITE" id="PS51257">
    <property type="entry name" value="PROKAR_LIPOPROTEIN"/>
    <property type="match status" value="1"/>
</dbReference>
<accession>A0A844D4V6</accession>
<dbReference type="EMBL" id="SZWE01000001">
    <property type="protein sequence ID" value="MRU16318.1"/>
    <property type="molecule type" value="Genomic_DNA"/>
</dbReference>
<organism evidence="1 2">
    <name type="scientific">Roseovarius bejariae</name>
    <dbReference type="NCBI Taxonomy" id="2576383"/>
    <lineage>
        <taxon>Bacteria</taxon>
        <taxon>Pseudomonadati</taxon>
        <taxon>Pseudomonadota</taxon>
        <taxon>Alphaproteobacteria</taxon>
        <taxon>Rhodobacterales</taxon>
        <taxon>Roseobacteraceae</taxon>
        <taxon>Roseovarius</taxon>
    </lineage>
</organism>
<name>A0A844D4V6_9RHOB</name>
<evidence type="ECO:0000313" key="2">
    <source>
        <dbReference type="Proteomes" id="UP000564704"/>
    </source>
</evidence>
<comment type="caution">
    <text evidence="1">The sequence shown here is derived from an EMBL/GenBank/DDBJ whole genome shotgun (WGS) entry which is preliminary data.</text>
</comment>
<dbReference type="AlphaFoldDB" id="A0A844D4V6"/>
<keyword evidence="1" id="KW-0413">Isomerase</keyword>
<keyword evidence="2" id="KW-1185">Reference proteome</keyword>
<sequence>MRQTFLGLAVAAVFGLTACEDMTREESMVVGGLTGAALGVVTADALGADSDWKIITGLAGAAAGVLVAQNRHRNRCAYARGDGTYLVRRCP</sequence>
<dbReference type="GO" id="GO:0016853">
    <property type="term" value="F:isomerase activity"/>
    <property type="evidence" value="ECO:0007669"/>
    <property type="project" value="UniProtKB-KW"/>
</dbReference>
<gene>
    <name evidence="1" type="ORF">FDP25_12820</name>
</gene>
<reference evidence="1 2" key="1">
    <citation type="submission" date="2019-05" db="EMBL/GenBank/DDBJ databases">
        <title>Roseovarius bejariae sp. nov., a moderately halophylic bacterium isolated from a saline soil in Rambla Salada (Murcia).</title>
        <authorList>
            <person name="Castro D.J."/>
            <person name="Gomez-Altuve A."/>
            <person name="Reina J.C."/>
            <person name="Rodriguez M."/>
            <person name="Sampedro I."/>
            <person name="Llamas I."/>
            <person name="Martinez-Checa F."/>
        </authorList>
    </citation>
    <scope>NUCLEOTIDE SEQUENCE [LARGE SCALE GENOMIC DNA]</scope>
    <source>
        <strain evidence="1 2">A21</strain>
    </source>
</reference>
<dbReference type="RefSeq" id="WP_154152343.1">
    <property type="nucleotide sequence ID" value="NZ_SZWE01000001.1"/>
</dbReference>
<dbReference type="Proteomes" id="UP000564704">
    <property type="component" value="Unassembled WGS sequence"/>
</dbReference>
<proteinExistence type="predicted"/>